<keyword evidence="2" id="KW-1185">Reference proteome</keyword>
<sequence length="36" mass="4236">MAWRDLVAQIFFFLLCPLHNLHAGLARWAVKKRAKN</sequence>
<name>A0AAD9EN64_9PEZI</name>
<proteinExistence type="predicted"/>
<evidence type="ECO:0000313" key="1">
    <source>
        <dbReference type="EMBL" id="KAK1854433.1"/>
    </source>
</evidence>
<protein>
    <submittedName>
        <fullName evidence="1">Uncharacterized protein</fullName>
    </submittedName>
</protein>
<reference evidence="1" key="1">
    <citation type="submission" date="2023-01" db="EMBL/GenBank/DDBJ databases">
        <title>Colletotrichum chrysophilum M932 genome sequence.</title>
        <authorList>
            <person name="Baroncelli R."/>
        </authorList>
    </citation>
    <scope>NUCLEOTIDE SEQUENCE</scope>
    <source>
        <strain evidence="1">M932</strain>
    </source>
</reference>
<evidence type="ECO:0000313" key="2">
    <source>
        <dbReference type="Proteomes" id="UP001243330"/>
    </source>
</evidence>
<organism evidence="1 2">
    <name type="scientific">Colletotrichum chrysophilum</name>
    <dbReference type="NCBI Taxonomy" id="1836956"/>
    <lineage>
        <taxon>Eukaryota</taxon>
        <taxon>Fungi</taxon>
        <taxon>Dikarya</taxon>
        <taxon>Ascomycota</taxon>
        <taxon>Pezizomycotina</taxon>
        <taxon>Sordariomycetes</taxon>
        <taxon>Hypocreomycetidae</taxon>
        <taxon>Glomerellales</taxon>
        <taxon>Glomerellaceae</taxon>
        <taxon>Colletotrichum</taxon>
        <taxon>Colletotrichum gloeosporioides species complex</taxon>
    </lineage>
</organism>
<comment type="caution">
    <text evidence="1">The sequence shown here is derived from an EMBL/GenBank/DDBJ whole genome shotgun (WGS) entry which is preliminary data.</text>
</comment>
<dbReference type="Proteomes" id="UP001243330">
    <property type="component" value="Unassembled WGS sequence"/>
</dbReference>
<dbReference type="EMBL" id="JAQOWY010000037">
    <property type="protein sequence ID" value="KAK1854433.1"/>
    <property type="molecule type" value="Genomic_DNA"/>
</dbReference>
<dbReference type="AlphaFoldDB" id="A0AAD9EN64"/>
<gene>
    <name evidence="1" type="ORF">CCHR01_02949</name>
</gene>
<accession>A0AAD9EN64</accession>